<dbReference type="GeneID" id="85364875"/>
<dbReference type="EMBL" id="JAUEPS010000123">
    <property type="protein sequence ID" value="KAK0436660.1"/>
    <property type="molecule type" value="Genomic_DNA"/>
</dbReference>
<feature type="transmembrane region" description="Helical" evidence="1">
    <location>
        <begin position="20"/>
        <end position="40"/>
    </location>
</feature>
<evidence type="ECO:0000313" key="2">
    <source>
        <dbReference type="EMBL" id="KAK0436660.1"/>
    </source>
</evidence>
<dbReference type="RefSeq" id="XP_060322338.1">
    <property type="nucleotide sequence ID" value="XM_060481327.1"/>
</dbReference>
<keyword evidence="1" id="KW-0472">Membrane</keyword>
<dbReference type="PANTHER" id="PTHR35043">
    <property type="entry name" value="TRANSCRIPTION FACTOR DOMAIN-CONTAINING PROTEIN"/>
    <property type="match status" value="1"/>
</dbReference>
<protein>
    <submittedName>
        <fullName evidence="2">Uncharacterized protein</fullName>
    </submittedName>
</protein>
<keyword evidence="1" id="KW-1133">Transmembrane helix</keyword>
<proteinExistence type="predicted"/>
<keyword evidence="1" id="KW-0812">Transmembrane</keyword>
<dbReference type="PANTHER" id="PTHR35043:SF7">
    <property type="entry name" value="TRANSCRIPTION FACTOR DOMAIN-CONTAINING PROTEIN"/>
    <property type="match status" value="1"/>
</dbReference>
<accession>A0AA39J5R6</accession>
<organism evidence="2 3">
    <name type="scientific">Armillaria tabescens</name>
    <name type="common">Ringless honey mushroom</name>
    <name type="synonym">Agaricus tabescens</name>
    <dbReference type="NCBI Taxonomy" id="1929756"/>
    <lineage>
        <taxon>Eukaryota</taxon>
        <taxon>Fungi</taxon>
        <taxon>Dikarya</taxon>
        <taxon>Basidiomycota</taxon>
        <taxon>Agaricomycotina</taxon>
        <taxon>Agaricomycetes</taxon>
        <taxon>Agaricomycetidae</taxon>
        <taxon>Agaricales</taxon>
        <taxon>Marasmiineae</taxon>
        <taxon>Physalacriaceae</taxon>
        <taxon>Desarmillaria</taxon>
    </lineage>
</organism>
<dbReference type="AlphaFoldDB" id="A0AA39J5R6"/>
<dbReference type="Proteomes" id="UP001175211">
    <property type="component" value="Unassembled WGS sequence"/>
</dbReference>
<keyword evidence="3" id="KW-1185">Reference proteome</keyword>
<feature type="transmembrane region" description="Helical" evidence="1">
    <location>
        <begin position="315"/>
        <end position="334"/>
    </location>
</feature>
<feature type="transmembrane region" description="Helical" evidence="1">
    <location>
        <begin position="61"/>
        <end position="80"/>
    </location>
</feature>
<reference evidence="2" key="1">
    <citation type="submission" date="2023-06" db="EMBL/GenBank/DDBJ databases">
        <authorList>
            <consortium name="Lawrence Berkeley National Laboratory"/>
            <person name="Ahrendt S."/>
            <person name="Sahu N."/>
            <person name="Indic B."/>
            <person name="Wong-Bajracharya J."/>
            <person name="Merenyi Z."/>
            <person name="Ke H.-M."/>
            <person name="Monk M."/>
            <person name="Kocsube S."/>
            <person name="Drula E."/>
            <person name="Lipzen A."/>
            <person name="Balint B."/>
            <person name="Henrissat B."/>
            <person name="Andreopoulos B."/>
            <person name="Martin F.M."/>
            <person name="Harder C.B."/>
            <person name="Rigling D."/>
            <person name="Ford K.L."/>
            <person name="Foster G.D."/>
            <person name="Pangilinan J."/>
            <person name="Papanicolaou A."/>
            <person name="Barry K."/>
            <person name="LaButti K."/>
            <person name="Viragh M."/>
            <person name="Koriabine M."/>
            <person name="Yan M."/>
            <person name="Riley R."/>
            <person name="Champramary S."/>
            <person name="Plett K.L."/>
            <person name="Tsai I.J."/>
            <person name="Slot J."/>
            <person name="Sipos G."/>
            <person name="Plett J."/>
            <person name="Nagy L.G."/>
            <person name="Grigoriev I.V."/>
        </authorList>
    </citation>
    <scope>NUCLEOTIDE SEQUENCE</scope>
    <source>
        <strain evidence="2">CCBAS 213</strain>
    </source>
</reference>
<name>A0AA39J5R6_ARMTA</name>
<gene>
    <name evidence="2" type="ORF">EV420DRAFT_235105</name>
</gene>
<sequence>MHLPLLPRDDPVVCDPNTRTVWSILWSCTATIFACTWVSVHPNVPGPKLIAHGWFVRGMQRLKLMLLAIFCPEAMIIWAFRQWFVARSAKHYHLSMTHGFFFSMGGFIDMKGCIAEWKDLQIIAPAVSDFKKEELLDRSKGDALSKLISLLQTTWFMAYYAARAIQSLPITQLESATLAFTILNFGNYILWWHKPMNVEVPVLLKGFDFSRSQFGDSLVETPSYNSEQWDAADEMAVIATINQTTTNETESSQCTRETLCFQVMLTALCAMAKHVDIHYGAFIGAIIIGPMDVSHMLWDGCARRFGNLGPYKRLYIFYFGALVGAIFGGIHCIPWNSDFGSYTEHLLWRISVVTTVCVPLFLATHTHAMANFYIHMTPSFGLLGHILTQLYICARVFLLVDIFLSLRSLPPAAFEDVDWTKYIPHL</sequence>
<evidence type="ECO:0000256" key="1">
    <source>
        <dbReference type="SAM" id="Phobius"/>
    </source>
</evidence>
<evidence type="ECO:0000313" key="3">
    <source>
        <dbReference type="Proteomes" id="UP001175211"/>
    </source>
</evidence>
<feature type="transmembrane region" description="Helical" evidence="1">
    <location>
        <begin position="346"/>
        <end position="362"/>
    </location>
</feature>
<comment type="caution">
    <text evidence="2">The sequence shown here is derived from an EMBL/GenBank/DDBJ whole genome shotgun (WGS) entry which is preliminary data.</text>
</comment>
<feature type="transmembrane region" description="Helical" evidence="1">
    <location>
        <begin position="382"/>
        <end position="404"/>
    </location>
</feature>